<organism evidence="2 3">
    <name type="scientific">Monoraphidium neglectum</name>
    <dbReference type="NCBI Taxonomy" id="145388"/>
    <lineage>
        <taxon>Eukaryota</taxon>
        <taxon>Viridiplantae</taxon>
        <taxon>Chlorophyta</taxon>
        <taxon>core chlorophytes</taxon>
        <taxon>Chlorophyceae</taxon>
        <taxon>CS clade</taxon>
        <taxon>Sphaeropleales</taxon>
        <taxon>Selenastraceae</taxon>
        <taxon>Monoraphidium</taxon>
    </lineage>
</organism>
<dbReference type="GeneID" id="25737746"/>
<proteinExistence type="predicted"/>
<dbReference type="RefSeq" id="XP_013902104.1">
    <property type="nucleotide sequence ID" value="XM_014046650.1"/>
</dbReference>
<dbReference type="PANTHER" id="PTHR34407:SF1">
    <property type="entry name" value="SGNH HYDROLASE-TYPE ESTERASE DOMAIN-CONTAINING PROTEIN"/>
    <property type="match status" value="1"/>
</dbReference>
<evidence type="ECO:0000313" key="2">
    <source>
        <dbReference type="EMBL" id="KIZ03085.1"/>
    </source>
</evidence>
<dbReference type="PANTHER" id="PTHR34407">
    <property type="entry name" value="EXPRESSED PROTEIN"/>
    <property type="match status" value="1"/>
</dbReference>
<keyword evidence="3" id="KW-1185">Reference proteome</keyword>
<dbReference type="AlphaFoldDB" id="A0A0D2MJA1"/>
<reference evidence="2 3" key="1">
    <citation type="journal article" date="2013" name="BMC Genomics">
        <title>Reconstruction of the lipid metabolism for the microalga Monoraphidium neglectum from its genome sequence reveals characteristics suitable for biofuel production.</title>
        <authorList>
            <person name="Bogen C."/>
            <person name="Al-Dilaimi A."/>
            <person name="Albersmeier A."/>
            <person name="Wichmann J."/>
            <person name="Grundmann M."/>
            <person name="Rupp O."/>
            <person name="Lauersen K.J."/>
            <person name="Blifernez-Klassen O."/>
            <person name="Kalinowski J."/>
            <person name="Goesmann A."/>
            <person name="Mussgnug J.H."/>
            <person name="Kruse O."/>
        </authorList>
    </citation>
    <scope>NUCLEOTIDE SEQUENCE [LARGE SCALE GENOMIC DNA]</scope>
    <source>
        <strain evidence="2 3">SAG 48.87</strain>
    </source>
</reference>
<sequence length="219" mass="24240">MDWGGAAVVAGNVEARNLACRYGAEFAPLVDLNASTGWDFINEGGAKKPKWGFISTKPGSVLRIRINSVRETGPKDARTNVMIAYLKSYEKMGSAMCVSGCECAPDGPVDALHALHQSTIFLVRLLVTQSPECNIAVTLLEQTNSTSHKFKISGIMMNEYTGSDVTTKIHEEKWLGDLQATSGRRLQTGQPRTRGARRQQQGHQAARRRPWWRRLLALR</sequence>
<dbReference type="KEGG" id="mng:MNEG_4869"/>
<feature type="compositionally biased region" description="Low complexity" evidence="1">
    <location>
        <begin position="187"/>
        <end position="204"/>
    </location>
</feature>
<evidence type="ECO:0000256" key="1">
    <source>
        <dbReference type="SAM" id="MobiDB-lite"/>
    </source>
</evidence>
<feature type="region of interest" description="Disordered" evidence="1">
    <location>
        <begin position="180"/>
        <end position="207"/>
    </location>
</feature>
<name>A0A0D2MJA1_9CHLO</name>
<dbReference type="Proteomes" id="UP000054498">
    <property type="component" value="Unassembled WGS sequence"/>
</dbReference>
<gene>
    <name evidence="2" type="ORF">MNEG_4869</name>
</gene>
<protein>
    <submittedName>
        <fullName evidence="2">Uncharacterized protein</fullName>
    </submittedName>
</protein>
<dbReference type="EMBL" id="KK100917">
    <property type="protein sequence ID" value="KIZ03085.1"/>
    <property type="molecule type" value="Genomic_DNA"/>
</dbReference>
<evidence type="ECO:0000313" key="3">
    <source>
        <dbReference type="Proteomes" id="UP000054498"/>
    </source>
</evidence>
<dbReference type="OrthoDB" id="532422at2759"/>
<accession>A0A0D2MJA1</accession>